<feature type="transmembrane region" description="Helical" evidence="4">
    <location>
        <begin position="237"/>
        <end position="260"/>
    </location>
</feature>
<feature type="transmembrane region" description="Helical" evidence="4">
    <location>
        <begin position="300"/>
        <end position="321"/>
    </location>
</feature>
<proteinExistence type="inferred from homology"/>
<feature type="transmembrane region" description="Helical" evidence="4">
    <location>
        <begin position="125"/>
        <end position="149"/>
    </location>
</feature>
<evidence type="ECO:0000259" key="5">
    <source>
        <dbReference type="PROSITE" id="PS50850"/>
    </source>
</evidence>
<dbReference type="InterPro" id="IPR036259">
    <property type="entry name" value="MFS_trans_sf"/>
</dbReference>
<dbReference type="OrthoDB" id="410267at2759"/>
<reference evidence="6 7" key="1">
    <citation type="submission" date="2016-04" db="EMBL/GenBank/DDBJ databases">
        <title>A degradative enzymes factory behind the ericoid mycorrhizal symbiosis.</title>
        <authorList>
            <consortium name="DOE Joint Genome Institute"/>
            <person name="Martino E."/>
            <person name="Morin E."/>
            <person name="Grelet G."/>
            <person name="Kuo A."/>
            <person name="Kohler A."/>
            <person name="Daghino S."/>
            <person name="Barry K."/>
            <person name="Choi C."/>
            <person name="Cichocki N."/>
            <person name="Clum A."/>
            <person name="Copeland A."/>
            <person name="Hainaut M."/>
            <person name="Haridas S."/>
            <person name="Labutti K."/>
            <person name="Lindquist E."/>
            <person name="Lipzen A."/>
            <person name="Khouja H.-R."/>
            <person name="Murat C."/>
            <person name="Ohm R."/>
            <person name="Olson A."/>
            <person name="Spatafora J."/>
            <person name="Veneault-Fourrey C."/>
            <person name="Henrissat B."/>
            <person name="Grigoriev I."/>
            <person name="Martin F."/>
            <person name="Perotto S."/>
        </authorList>
    </citation>
    <scope>NUCLEOTIDE SEQUENCE [LARGE SCALE GENOMIC DNA]</scope>
    <source>
        <strain evidence="6 7">F</strain>
    </source>
</reference>
<dbReference type="Gene3D" id="1.20.1250.20">
    <property type="entry name" value="MFS general substrate transporter like domains"/>
    <property type="match status" value="2"/>
</dbReference>
<dbReference type="AlphaFoldDB" id="A0A2J6RYX7"/>
<keyword evidence="4" id="KW-0812">Transmembrane</keyword>
<keyword evidence="4" id="KW-0472">Membrane</keyword>
<comment type="similarity">
    <text evidence="2">Belongs to the major facilitator superfamily. Monocarboxylate porter (TC 2.A.1.13) family.</text>
</comment>
<feature type="transmembrane region" description="Helical" evidence="4">
    <location>
        <begin position="362"/>
        <end position="385"/>
    </location>
</feature>
<dbReference type="EMBL" id="KZ613942">
    <property type="protein sequence ID" value="PMD43717.1"/>
    <property type="molecule type" value="Genomic_DNA"/>
</dbReference>
<dbReference type="GO" id="GO:0022857">
    <property type="term" value="F:transmembrane transporter activity"/>
    <property type="evidence" value="ECO:0007669"/>
    <property type="project" value="InterPro"/>
</dbReference>
<feature type="transmembrane region" description="Helical" evidence="4">
    <location>
        <begin position="272"/>
        <end position="293"/>
    </location>
</feature>
<dbReference type="InterPro" id="IPR011701">
    <property type="entry name" value="MFS"/>
</dbReference>
<evidence type="ECO:0000256" key="3">
    <source>
        <dbReference type="SAM" id="MobiDB-lite"/>
    </source>
</evidence>
<evidence type="ECO:0000256" key="2">
    <source>
        <dbReference type="ARBA" id="ARBA00006727"/>
    </source>
</evidence>
<dbReference type="InterPro" id="IPR020846">
    <property type="entry name" value="MFS_dom"/>
</dbReference>
<evidence type="ECO:0000256" key="4">
    <source>
        <dbReference type="SAM" id="Phobius"/>
    </source>
</evidence>
<dbReference type="SUPFAM" id="SSF103473">
    <property type="entry name" value="MFS general substrate transporter"/>
    <property type="match status" value="1"/>
</dbReference>
<keyword evidence="7" id="KW-1185">Reference proteome</keyword>
<dbReference type="PANTHER" id="PTHR11360">
    <property type="entry name" value="MONOCARBOXYLATE TRANSPORTER"/>
    <property type="match status" value="1"/>
</dbReference>
<evidence type="ECO:0000313" key="7">
    <source>
        <dbReference type="Proteomes" id="UP000235786"/>
    </source>
</evidence>
<feature type="domain" description="Major facilitator superfamily (MFS) profile" evidence="5">
    <location>
        <begin position="32"/>
        <end position="418"/>
    </location>
</feature>
<dbReference type="Proteomes" id="UP000235786">
    <property type="component" value="Unassembled WGS sequence"/>
</dbReference>
<name>A0A2J6RYX7_HYAVF</name>
<organism evidence="6 7">
    <name type="scientific">Hyaloscypha variabilis (strain UAMH 11265 / GT02V1 / F)</name>
    <name type="common">Meliniomyces variabilis</name>
    <dbReference type="NCBI Taxonomy" id="1149755"/>
    <lineage>
        <taxon>Eukaryota</taxon>
        <taxon>Fungi</taxon>
        <taxon>Dikarya</taxon>
        <taxon>Ascomycota</taxon>
        <taxon>Pezizomycotina</taxon>
        <taxon>Leotiomycetes</taxon>
        <taxon>Helotiales</taxon>
        <taxon>Hyaloscyphaceae</taxon>
        <taxon>Hyaloscypha</taxon>
        <taxon>Hyaloscypha variabilis</taxon>
    </lineage>
</organism>
<gene>
    <name evidence="6" type="ORF">L207DRAFT_631773</name>
</gene>
<feature type="transmembrane region" description="Helical" evidence="4">
    <location>
        <begin position="192"/>
        <end position="212"/>
    </location>
</feature>
<feature type="transmembrane region" description="Helical" evidence="4">
    <location>
        <begin position="103"/>
        <end position="119"/>
    </location>
</feature>
<dbReference type="CDD" id="cd17352">
    <property type="entry name" value="MFS_MCT_SLC16"/>
    <property type="match status" value="1"/>
</dbReference>
<feature type="transmembrane region" description="Helical" evidence="4">
    <location>
        <begin position="33"/>
        <end position="55"/>
    </location>
</feature>
<dbReference type="PANTHER" id="PTHR11360:SF177">
    <property type="entry name" value="RIBOFLAVIN TRANSPORTER MCH5"/>
    <property type="match status" value="1"/>
</dbReference>
<feature type="transmembrane region" description="Helical" evidence="4">
    <location>
        <begin position="161"/>
        <end position="180"/>
    </location>
</feature>
<accession>A0A2J6RYX7</accession>
<feature type="transmembrane region" description="Helical" evidence="4">
    <location>
        <begin position="75"/>
        <end position="96"/>
    </location>
</feature>
<keyword evidence="4" id="KW-1133">Transmembrane helix</keyword>
<protein>
    <submittedName>
        <fullName evidence="6">MFS general substrate transporter</fullName>
    </submittedName>
</protein>
<evidence type="ECO:0000313" key="6">
    <source>
        <dbReference type="EMBL" id="PMD43717.1"/>
    </source>
</evidence>
<dbReference type="PROSITE" id="PS50850">
    <property type="entry name" value="MFS"/>
    <property type="match status" value="1"/>
</dbReference>
<feature type="transmembrane region" description="Helical" evidence="4">
    <location>
        <begin position="397"/>
        <end position="418"/>
    </location>
</feature>
<dbReference type="InterPro" id="IPR050327">
    <property type="entry name" value="Proton-linked_MCT"/>
</dbReference>
<dbReference type="Pfam" id="PF07690">
    <property type="entry name" value="MFS_1"/>
    <property type="match status" value="1"/>
</dbReference>
<feature type="transmembrane region" description="Helical" evidence="4">
    <location>
        <begin position="327"/>
        <end position="350"/>
    </location>
</feature>
<dbReference type="GO" id="GO:0016020">
    <property type="term" value="C:membrane"/>
    <property type="evidence" value="ECO:0007669"/>
    <property type="project" value="UniProtKB-SubCell"/>
</dbReference>
<evidence type="ECO:0000256" key="1">
    <source>
        <dbReference type="ARBA" id="ARBA00004141"/>
    </source>
</evidence>
<sequence length="427" mass="46252">MSKAVEMSTTVPDESQREQQDEALDYPEGGPRAWGVVFGSFCVNFSVFGIINTSAVFESYFTEHQLKGESPSRLAWIFSVYLFLIYFIGLLVGPVFDRHGHRILILTASILAVVSPFILSFCSEYYQIFLTFAVLSGMGGSLMSTPSIAAVGHWFCKRRGLAVGVATSAGGIGGIIFPLMLKVTLERYGFAWSMRILGFILLLLALPPNLLIRTRLPRSQKFTSIWPDVRVFLDPKLALCCCGIFFMEYGVLIPLTYIISYASTHGHNTTQAYMLPALLNAGSVVGRVIPGLVSDRLGRFNTMIITVGGCAVAVLALWLPNGKSEPMLISFAIILGFVSGGNVSLTPVCIGQLCDSRDYGRYLSGAMLVAGFGTLTGIPIGGAILGNQSSKGWTGLILFSSLSYVVSVCCFITARVLAVGWSLRVVY</sequence>
<comment type="subcellular location">
    <subcellularLocation>
        <location evidence="1">Membrane</location>
        <topology evidence="1">Multi-pass membrane protein</topology>
    </subcellularLocation>
</comment>
<feature type="region of interest" description="Disordered" evidence="3">
    <location>
        <begin position="1"/>
        <end position="24"/>
    </location>
</feature>